<accession>H3NN38</accession>
<dbReference type="eggNOG" id="COG1132">
    <property type="taxonomic scope" value="Bacteria"/>
</dbReference>
<dbReference type="SUPFAM" id="SSF90123">
    <property type="entry name" value="ABC transporter transmembrane region"/>
    <property type="match status" value="1"/>
</dbReference>
<dbReference type="GO" id="GO:0016887">
    <property type="term" value="F:ATP hydrolysis activity"/>
    <property type="evidence" value="ECO:0007669"/>
    <property type="project" value="InterPro"/>
</dbReference>
<feature type="transmembrane region" description="Helical" evidence="7">
    <location>
        <begin position="55"/>
        <end position="78"/>
    </location>
</feature>
<evidence type="ECO:0000259" key="9">
    <source>
        <dbReference type="PROSITE" id="PS50929"/>
    </source>
</evidence>
<dbReference type="PANTHER" id="PTHR24221">
    <property type="entry name" value="ATP-BINDING CASSETTE SUB-FAMILY B"/>
    <property type="match status" value="1"/>
</dbReference>
<dbReference type="HOGENOM" id="CLU_000604_84_3_9"/>
<dbReference type="GO" id="GO:0005886">
    <property type="term" value="C:plasma membrane"/>
    <property type="evidence" value="ECO:0007669"/>
    <property type="project" value="UniProtKB-SubCell"/>
</dbReference>
<dbReference type="GeneID" id="96998752"/>
<dbReference type="OrthoDB" id="1691514at2"/>
<feature type="transmembrane region" description="Helical" evidence="7">
    <location>
        <begin position="272"/>
        <end position="296"/>
    </location>
</feature>
<feature type="domain" description="ABC transporter" evidence="8">
    <location>
        <begin position="330"/>
        <end position="537"/>
    </location>
</feature>
<dbReference type="PANTHER" id="PTHR24221:SF654">
    <property type="entry name" value="ATP-BINDING CASSETTE SUB-FAMILY B MEMBER 6"/>
    <property type="match status" value="1"/>
</dbReference>
<dbReference type="SUPFAM" id="SSF52540">
    <property type="entry name" value="P-loop containing nucleoside triphosphate hydrolases"/>
    <property type="match status" value="1"/>
</dbReference>
<dbReference type="Proteomes" id="UP000004191">
    <property type="component" value="Unassembled WGS sequence"/>
</dbReference>
<gene>
    <name evidence="10" type="ORF">HMPREF9709_00749</name>
</gene>
<dbReference type="GO" id="GO:0140359">
    <property type="term" value="F:ABC-type transporter activity"/>
    <property type="evidence" value="ECO:0007669"/>
    <property type="project" value="InterPro"/>
</dbReference>
<evidence type="ECO:0000256" key="2">
    <source>
        <dbReference type="ARBA" id="ARBA00022692"/>
    </source>
</evidence>
<dbReference type="PROSITE" id="PS50893">
    <property type="entry name" value="ABC_TRANSPORTER_2"/>
    <property type="match status" value="1"/>
</dbReference>
<proteinExistence type="predicted"/>
<evidence type="ECO:0000259" key="8">
    <source>
        <dbReference type="PROSITE" id="PS50893"/>
    </source>
</evidence>
<dbReference type="GO" id="GO:0005524">
    <property type="term" value="F:ATP binding"/>
    <property type="evidence" value="ECO:0007669"/>
    <property type="project" value="UniProtKB-KW"/>
</dbReference>
<dbReference type="SMART" id="SM00382">
    <property type="entry name" value="AAA"/>
    <property type="match status" value="1"/>
</dbReference>
<protein>
    <recommendedName>
        <fullName evidence="12">ABC transporter domain-containing protein</fullName>
    </recommendedName>
</protein>
<keyword evidence="6 7" id="KW-0472">Membrane</keyword>
<keyword evidence="5 7" id="KW-1133">Transmembrane helix</keyword>
<dbReference type="Pfam" id="PF00005">
    <property type="entry name" value="ABC_tran"/>
    <property type="match status" value="1"/>
</dbReference>
<evidence type="ECO:0000256" key="5">
    <source>
        <dbReference type="ARBA" id="ARBA00022989"/>
    </source>
</evidence>
<evidence type="ECO:0000256" key="6">
    <source>
        <dbReference type="ARBA" id="ARBA00023136"/>
    </source>
</evidence>
<feature type="transmembrane region" description="Helical" evidence="7">
    <location>
        <begin position="12"/>
        <end position="35"/>
    </location>
</feature>
<evidence type="ECO:0000313" key="10">
    <source>
        <dbReference type="EMBL" id="EHR34442.1"/>
    </source>
</evidence>
<organism evidence="10 11">
    <name type="scientific">Helcococcus kunzii ATCC 51366</name>
    <dbReference type="NCBI Taxonomy" id="883114"/>
    <lineage>
        <taxon>Bacteria</taxon>
        <taxon>Bacillati</taxon>
        <taxon>Bacillota</taxon>
        <taxon>Tissierellia</taxon>
        <taxon>Tissierellales</taxon>
        <taxon>Peptoniphilaceae</taxon>
        <taxon>Helcococcus</taxon>
    </lineage>
</organism>
<dbReference type="InterPro" id="IPR036640">
    <property type="entry name" value="ABC1_TM_sf"/>
</dbReference>
<dbReference type="GO" id="GO:0034040">
    <property type="term" value="F:ATPase-coupled lipid transmembrane transporter activity"/>
    <property type="evidence" value="ECO:0007669"/>
    <property type="project" value="TreeGrafter"/>
</dbReference>
<dbReference type="InterPro" id="IPR003439">
    <property type="entry name" value="ABC_transporter-like_ATP-bd"/>
</dbReference>
<dbReference type="RefSeq" id="WP_005398097.1">
    <property type="nucleotide sequence ID" value="NZ_JH601088.1"/>
</dbReference>
<keyword evidence="2 7" id="KW-0812">Transmembrane</keyword>
<keyword evidence="4" id="KW-0067">ATP-binding</keyword>
<reference evidence="10 11" key="1">
    <citation type="submission" date="2012-01" db="EMBL/GenBank/DDBJ databases">
        <title>The Genome Sequence of Helcococcus kunzii ATCC 51366.</title>
        <authorList>
            <consortium name="The Broad Institute Genome Sequencing Platform"/>
            <person name="Earl A."/>
            <person name="Ward D."/>
            <person name="Feldgarden M."/>
            <person name="Gevers D."/>
            <person name="Huys G."/>
            <person name="Young S.K."/>
            <person name="Zeng Q."/>
            <person name="Gargeya S."/>
            <person name="Fitzgerald M."/>
            <person name="Haas B."/>
            <person name="Abouelleil A."/>
            <person name="Alvarado L."/>
            <person name="Arachchi H.M."/>
            <person name="Berlin A."/>
            <person name="Chapman S.B."/>
            <person name="Gearin G."/>
            <person name="Goldberg J."/>
            <person name="Griggs A."/>
            <person name="Gujja S."/>
            <person name="Hansen M."/>
            <person name="Heiman D."/>
            <person name="Howarth C."/>
            <person name="Larimer J."/>
            <person name="Lui A."/>
            <person name="MacDonald P.J.P."/>
            <person name="McCowen C."/>
            <person name="Montmayeur A."/>
            <person name="Murphy C."/>
            <person name="Neiman D."/>
            <person name="Pearson M."/>
            <person name="Priest M."/>
            <person name="Roberts A."/>
            <person name="Saif S."/>
            <person name="Shea T."/>
            <person name="Sisk P."/>
            <person name="Stolte C."/>
            <person name="Sykes S."/>
            <person name="Wortman J."/>
            <person name="Nusbaum C."/>
            <person name="Birren B."/>
        </authorList>
    </citation>
    <scope>NUCLEOTIDE SEQUENCE [LARGE SCALE GENOMIC DNA]</scope>
    <source>
        <strain evidence="10 11">ATCC 51366</strain>
    </source>
</reference>
<dbReference type="PROSITE" id="PS50929">
    <property type="entry name" value="ABC_TM1F"/>
    <property type="match status" value="1"/>
</dbReference>
<feature type="transmembrane region" description="Helical" evidence="7">
    <location>
        <begin position="132"/>
        <end position="150"/>
    </location>
</feature>
<feature type="domain" description="ABC transmembrane type-1" evidence="9">
    <location>
        <begin position="17"/>
        <end position="300"/>
    </location>
</feature>
<evidence type="ECO:0000313" key="11">
    <source>
        <dbReference type="Proteomes" id="UP000004191"/>
    </source>
</evidence>
<dbReference type="InterPro" id="IPR039421">
    <property type="entry name" value="Type_1_exporter"/>
</dbReference>
<keyword evidence="11" id="KW-1185">Reference proteome</keyword>
<name>H3NN38_9FIRM</name>
<keyword evidence="3" id="KW-0547">Nucleotide-binding</keyword>
<comment type="subcellular location">
    <subcellularLocation>
        <location evidence="1">Cell membrane</location>
        <topology evidence="1">Multi-pass membrane protein</topology>
    </subcellularLocation>
</comment>
<evidence type="ECO:0000256" key="4">
    <source>
        <dbReference type="ARBA" id="ARBA00022840"/>
    </source>
</evidence>
<dbReference type="Gene3D" id="1.20.1560.10">
    <property type="entry name" value="ABC transporter type 1, transmembrane domain"/>
    <property type="match status" value="1"/>
</dbReference>
<sequence length="538" mass="61389">MNKILKKIVNKHIKLVVGVIILIIVYSLLSVLSGYSLSFMVNIFDKNSPSIKEVLTVILVIFMIDFSSLIFLYLKYYFQSKLQSNLRNELRYEISNRTINQNYEDFNNKETGTYLAWFTNDVKEIDSRCFEGIFNIIHSVTSVIGTFIAIATFNIWISVATTILSVTMILLPNIMNEKIQKYGEKHTKEEESYISKMKSLIEGFPDLYVSNNEGYFENKLKEFNHKYETNYFQFLIIQLKSAVYSAGLSSFSQLCLLGITMIFVSFGKAPIGSILAMAGLGQVFMGGMSGIVNSVISIKSSNVFFKKYENILSRNPKDFESKDIGKVFNIEVRDVTFSYTENGETINYPSFKVNNLNKILIKGSNGSVKSTLLHLLLGLYKPNSGLIKLDNTNISEIRKEVIFKNIAYLHQFPNLFIDSIRNNIRLNVYVDDSKIWEVLEKVGLVEFVNNLPGKLDYVISDKGKNLSGGQKQRLILARHLLREVNTIILDEATSNIDNISKIYLEKNILTKSNMGVIMIDHSLDSEEEEFFEEVITIK</sequence>
<feature type="transmembrane region" description="Helical" evidence="7">
    <location>
        <begin position="242"/>
        <end position="266"/>
    </location>
</feature>
<dbReference type="InterPro" id="IPR011527">
    <property type="entry name" value="ABC1_TM_dom"/>
</dbReference>
<dbReference type="EMBL" id="AGEI01000020">
    <property type="protein sequence ID" value="EHR34442.1"/>
    <property type="molecule type" value="Genomic_DNA"/>
</dbReference>
<evidence type="ECO:0008006" key="12">
    <source>
        <dbReference type="Google" id="ProtNLM"/>
    </source>
</evidence>
<dbReference type="Gene3D" id="3.40.50.300">
    <property type="entry name" value="P-loop containing nucleotide triphosphate hydrolases"/>
    <property type="match status" value="1"/>
</dbReference>
<dbReference type="Pfam" id="PF00664">
    <property type="entry name" value="ABC_membrane"/>
    <property type="match status" value="1"/>
</dbReference>
<dbReference type="STRING" id="883114.HMPREF9709_00749"/>
<feature type="transmembrane region" description="Helical" evidence="7">
    <location>
        <begin position="156"/>
        <end position="175"/>
    </location>
</feature>
<dbReference type="AlphaFoldDB" id="H3NN38"/>
<comment type="caution">
    <text evidence="10">The sequence shown here is derived from an EMBL/GenBank/DDBJ whole genome shotgun (WGS) entry which is preliminary data.</text>
</comment>
<evidence type="ECO:0000256" key="3">
    <source>
        <dbReference type="ARBA" id="ARBA00022741"/>
    </source>
</evidence>
<evidence type="ECO:0000256" key="7">
    <source>
        <dbReference type="SAM" id="Phobius"/>
    </source>
</evidence>
<dbReference type="InterPro" id="IPR027417">
    <property type="entry name" value="P-loop_NTPase"/>
</dbReference>
<evidence type="ECO:0000256" key="1">
    <source>
        <dbReference type="ARBA" id="ARBA00004651"/>
    </source>
</evidence>
<dbReference type="InterPro" id="IPR003593">
    <property type="entry name" value="AAA+_ATPase"/>
</dbReference>
<dbReference type="PATRIC" id="fig|883114.3.peg.742"/>